<keyword evidence="3" id="KW-1185">Reference proteome</keyword>
<dbReference type="EMBL" id="JBCEZU010000538">
    <property type="protein sequence ID" value="KAK9517777.1"/>
    <property type="molecule type" value="Genomic_DNA"/>
</dbReference>
<evidence type="ECO:0000256" key="1">
    <source>
        <dbReference type="SAM" id="MobiDB-lite"/>
    </source>
</evidence>
<protein>
    <submittedName>
        <fullName evidence="2">Uncharacterized protein</fullName>
    </submittedName>
</protein>
<proteinExistence type="predicted"/>
<feature type="compositionally biased region" description="Basic and acidic residues" evidence="1">
    <location>
        <begin position="38"/>
        <end position="51"/>
    </location>
</feature>
<feature type="region of interest" description="Disordered" evidence="1">
    <location>
        <begin position="1"/>
        <end position="66"/>
    </location>
</feature>
<gene>
    <name evidence="2" type="ORF">VZT92_023121</name>
</gene>
<feature type="compositionally biased region" description="Basic residues" evidence="1">
    <location>
        <begin position="52"/>
        <end position="66"/>
    </location>
</feature>
<evidence type="ECO:0000313" key="2">
    <source>
        <dbReference type="EMBL" id="KAK9517777.1"/>
    </source>
</evidence>
<dbReference type="Proteomes" id="UP001488805">
    <property type="component" value="Unassembled WGS sequence"/>
</dbReference>
<evidence type="ECO:0000313" key="3">
    <source>
        <dbReference type="Proteomes" id="UP001488805"/>
    </source>
</evidence>
<sequence length="66" mass="7856">MLRLRSVVPGRSCRTNLGSPWRRHTQPRPIAALSATSLDRERRQTTPECRRGRYRPRRSKWTRGNR</sequence>
<name>A0AAW1E6A4_ZOAVI</name>
<dbReference type="AlphaFoldDB" id="A0AAW1E6A4"/>
<comment type="caution">
    <text evidence="2">The sequence shown here is derived from an EMBL/GenBank/DDBJ whole genome shotgun (WGS) entry which is preliminary data.</text>
</comment>
<organism evidence="2 3">
    <name type="scientific">Zoarces viviparus</name>
    <name type="common">Viviparous eelpout</name>
    <name type="synonym">Blennius viviparus</name>
    <dbReference type="NCBI Taxonomy" id="48416"/>
    <lineage>
        <taxon>Eukaryota</taxon>
        <taxon>Metazoa</taxon>
        <taxon>Chordata</taxon>
        <taxon>Craniata</taxon>
        <taxon>Vertebrata</taxon>
        <taxon>Euteleostomi</taxon>
        <taxon>Actinopterygii</taxon>
        <taxon>Neopterygii</taxon>
        <taxon>Teleostei</taxon>
        <taxon>Neoteleostei</taxon>
        <taxon>Acanthomorphata</taxon>
        <taxon>Eupercaria</taxon>
        <taxon>Perciformes</taxon>
        <taxon>Cottioidei</taxon>
        <taxon>Zoarcales</taxon>
        <taxon>Zoarcidae</taxon>
        <taxon>Zoarcinae</taxon>
        <taxon>Zoarces</taxon>
    </lineage>
</organism>
<reference evidence="2 3" key="1">
    <citation type="journal article" date="2024" name="Genome Biol. Evol.">
        <title>Chromosome-level genome assembly of the viviparous eelpout Zoarces viviparus.</title>
        <authorList>
            <person name="Fuhrmann N."/>
            <person name="Brasseur M.V."/>
            <person name="Bakowski C.E."/>
            <person name="Podsiadlowski L."/>
            <person name="Prost S."/>
            <person name="Krehenwinkel H."/>
            <person name="Mayer C."/>
        </authorList>
    </citation>
    <scope>NUCLEOTIDE SEQUENCE [LARGE SCALE GENOMIC DNA]</scope>
    <source>
        <strain evidence="2">NO-MEL_2022_Ind0_liver</strain>
    </source>
</reference>
<accession>A0AAW1E6A4</accession>